<evidence type="ECO:0000256" key="5">
    <source>
        <dbReference type="PIRSR" id="PIRSR606710-2"/>
    </source>
</evidence>
<protein>
    <submittedName>
        <fullName evidence="8">Glycoside hydrolase family 43</fullName>
    </submittedName>
</protein>
<dbReference type="Pfam" id="PF04616">
    <property type="entry name" value="Glyco_hydro_43"/>
    <property type="match status" value="2"/>
</dbReference>
<dbReference type="PANTHER" id="PTHR42812:SF5">
    <property type="entry name" value="ENDO-ARABINASE"/>
    <property type="match status" value="1"/>
</dbReference>
<dbReference type="InterPro" id="IPR023296">
    <property type="entry name" value="Glyco_hydro_beta-prop_sf"/>
</dbReference>
<dbReference type="EMBL" id="QFYR01000005">
    <property type="protein sequence ID" value="RAK50979.1"/>
    <property type="molecule type" value="Genomic_DNA"/>
</dbReference>
<evidence type="ECO:0000256" key="3">
    <source>
        <dbReference type="ARBA" id="ARBA00023295"/>
    </source>
</evidence>
<keyword evidence="2 6" id="KW-0378">Hydrolase</keyword>
<name>A0A328A8Z8_9CAUL</name>
<dbReference type="Gene3D" id="2.115.10.20">
    <property type="entry name" value="Glycosyl hydrolase domain, family 43"/>
    <property type="match status" value="2"/>
</dbReference>
<gene>
    <name evidence="8" type="ORF">DJ018_17635</name>
</gene>
<comment type="caution">
    <text evidence="8">The sequence shown here is derived from an EMBL/GenBank/DDBJ whole genome shotgun (WGS) entry which is preliminary data.</text>
</comment>
<dbReference type="GO" id="GO:0004553">
    <property type="term" value="F:hydrolase activity, hydrolyzing O-glycosyl compounds"/>
    <property type="evidence" value="ECO:0007669"/>
    <property type="project" value="InterPro"/>
</dbReference>
<organism evidence="8 9">
    <name type="scientific">Phenylobacterium deserti</name>
    <dbReference type="NCBI Taxonomy" id="1914756"/>
    <lineage>
        <taxon>Bacteria</taxon>
        <taxon>Pseudomonadati</taxon>
        <taxon>Pseudomonadota</taxon>
        <taxon>Alphaproteobacteria</taxon>
        <taxon>Caulobacterales</taxon>
        <taxon>Caulobacteraceae</taxon>
        <taxon>Phenylobacterium</taxon>
    </lineage>
</organism>
<feature type="coiled-coil region" evidence="7">
    <location>
        <begin position="293"/>
        <end position="320"/>
    </location>
</feature>
<dbReference type="Proteomes" id="UP000249725">
    <property type="component" value="Unassembled WGS sequence"/>
</dbReference>
<dbReference type="PANTHER" id="PTHR42812">
    <property type="entry name" value="BETA-XYLOSIDASE"/>
    <property type="match status" value="1"/>
</dbReference>
<evidence type="ECO:0000256" key="1">
    <source>
        <dbReference type="ARBA" id="ARBA00009865"/>
    </source>
</evidence>
<evidence type="ECO:0000256" key="2">
    <source>
        <dbReference type="ARBA" id="ARBA00022801"/>
    </source>
</evidence>
<evidence type="ECO:0000256" key="6">
    <source>
        <dbReference type="RuleBase" id="RU361187"/>
    </source>
</evidence>
<dbReference type="GO" id="GO:0005975">
    <property type="term" value="P:carbohydrate metabolic process"/>
    <property type="evidence" value="ECO:0007669"/>
    <property type="project" value="InterPro"/>
</dbReference>
<sequence>MSQAVSPIHLASPAGAPTAFAVTIEAGPSRVFQIAAAGAPVRRYVLARAEQPDYLDLFEQLARDVGTRLPHARQPPPAEGTAPALTPLLTAPVSPRILYGYGDPCVVQVGEGDWRLLVTSNDAPDAFPILASRDLRTWSLTGFVFPEGRTPAWTLTGPNRADFWAPELHRVGSEWWVCFTARSHDRSLAVGLARASSPDGPFTPDDAPLVTGDVIDSHILVDEAGAPWLVWKKDDNGVWPRALADLLARRPEWTAALFTEPQDLRTASLALTLWPWTAHREPMEQFFLLQPLIEAATADFQGFEARLEQLQARATGAEAMDLSVILRALKTRIYAQALSPDGRRLLGEPVVILQNDQPWEAHLIEGVWITRQNGRYHLLYAGNDFSTSHYGIGTAVADRPTGPYRKASEVFLSSTQAWWGPGHPSVAMGPDGRHHIFLHAFRPGEAGYKAFRALLAAPLSFEAGVVRLDPAMAVLSAT</sequence>
<dbReference type="OrthoDB" id="9760116at2"/>
<comment type="similarity">
    <text evidence="1 6">Belongs to the glycosyl hydrolase 43 family.</text>
</comment>
<dbReference type="InterPro" id="IPR006710">
    <property type="entry name" value="Glyco_hydro_43"/>
</dbReference>
<proteinExistence type="inferred from homology"/>
<evidence type="ECO:0000313" key="8">
    <source>
        <dbReference type="EMBL" id="RAK50979.1"/>
    </source>
</evidence>
<reference evidence="9" key="1">
    <citation type="submission" date="2018-05" db="EMBL/GenBank/DDBJ databases">
        <authorList>
            <person name="Li X."/>
        </authorList>
    </citation>
    <scope>NUCLEOTIDE SEQUENCE [LARGE SCALE GENOMIC DNA]</scope>
    <source>
        <strain evidence="9">YIM 73061</strain>
    </source>
</reference>
<dbReference type="InterPro" id="IPR051795">
    <property type="entry name" value="Glycosyl_Hydrlase_43"/>
</dbReference>
<keyword evidence="3 6" id="KW-0326">Glycosidase</keyword>
<keyword evidence="9" id="KW-1185">Reference proteome</keyword>
<feature type="active site" description="Proton acceptor" evidence="4">
    <location>
        <position position="103"/>
    </location>
</feature>
<evidence type="ECO:0000256" key="7">
    <source>
        <dbReference type="SAM" id="Coils"/>
    </source>
</evidence>
<dbReference type="RefSeq" id="WP_111516289.1">
    <property type="nucleotide sequence ID" value="NZ_QFYR01000005.1"/>
</dbReference>
<feature type="active site" description="Proton donor" evidence="4">
    <location>
        <position position="365"/>
    </location>
</feature>
<feature type="site" description="Important for catalytic activity, responsible for pKa modulation of the active site Glu and correct orientation of both the proton donor and substrate" evidence="5">
    <location>
        <position position="216"/>
    </location>
</feature>
<keyword evidence="7" id="KW-0175">Coiled coil</keyword>
<dbReference type="SUPFAM" id="SSF75005">
    <property type="entry name" value="Arabinanase/levansucrase/invertase"/>
    <property type="match status" value="1"/>
</dbReference>
<dbReference type="AlphaFoldDB" id="A0A328A8Z8"/>
<evidence type="ECO:0000256" key="4">
    <source>
        <dbReference type="PIRSR" id="PIRSR606710-1"/>
    </source>
</evidence>
<accession>A0A328A8Z8</accession>
<evidence type="ECO:0000313" key="9">
    <source>
        <dbReference type="Proteomes" id="UP000249725"/>
    </source>
</evidence>